<evidence type="ECO:0000313" key="6">
    <source>
        <dbReference type="Proteomes" id="UP000178510"/>
    </source>
</evidence>
<feature type="domain" description="MurNAc-LAA" evidence="4">
    <location>
        <begin position="50"/>
        <end position="290"/>
    </location>
</feature>
<comment type="caution">
    <text evidence="5">The sequence shown here is derived from an EMBL/GenBank/DDBJ whole genome shotgun (WGS) entry which is preliminary data.</text>
</comment>
<dbReference type="InterPro" id="IPR036365">
    <property type="entry name" value="PGBD-like_sf"/>
</dbReference>
<dbReference type="InterPro" id="IPR050695">
    <property type="entry name" value="N-acetylmuramoyl_amidase_3"/>
</dbReference>
<keyword evidence="2" id="KW-0732">Signal</keyword>
<feature type="chain" id="PRO_5009583491" description="MurNAc-LAA domain-containing protein" evidence="2">
    <location>
        <begin position="24"/>
        <end position="480"/>
    </location>
</feature>
<dbReference type="Pfam" id="PF01471">
    <property type="entry name" value="PG_binding_1"/>
    <property type="match status" value="2"/>
</dbReference>
<evidence type="ECO:0000259" key="4">
    <source>
        <dbReference type="Pfam" id="PF01520"/>
    </source>
</evidence>
<dbReference type="Pfam" id="PF01520">
    <property type="entry name" value="Amidase_3"/>
    <property type="match status" value="1"/>
</dbReference>
<feature type="domain" description="Peptidoglycan binding-like" evidence="3">
    <location>
        <begin position="323"/>
        <end position="386"/>
    </location>
</feature>
<evidence type="ECO:0000256" key="1">
    <source>
        <dbReference type="ARBA" id="ARBA00022801"/>
    </source>
</evidence>
<dbReference type="Gene3D" id="3.40.630.40">
    <property type="entry name" value="Zn-dependent exopeptidases"/>
    <property type="match status" value="1"/>
</dbReference>
<dbReference type="EMBL" id="MHQM01000029">
    <property type="protein sequence ID" value="OHA03242.1"/>
    <property type="molecule type" value="Genomic_DNA"/>
</dbReference>
<dbReference type="Gene3D" id="1.10.101.10">
    <property type="entry name" value="PGBD-like superfamily/PGBD"/>
    <property type="match status" value="2"/>
</dbReference>
<dbReference type="InterPro" id="IPR002477">
    <property type="entry name" value="Peptidoglycan-bd-like"/>
</dbReference>
<reference evidence="5 6" key="1">
    <citation type="journal article" date="2016" name="Nat. Commun.">
        <title>Thousands of microbial genomes shed light on interconnected biogeochemical processes in an aquifer system.</title>
        <authorList>
            <person name="Anantharaman K."/>
            <person name="Brown C.T."/>
            <person name="Hug L.A."/>
            <person name="Sharon I."/>
            <person name="Castelle C.J."/>
            <person name="Probst A.J."/>
            <person name="Thomas B.C."/>
            <person name="Singh A."/>
            <person name="Wilkins M.J."/>
            <person name="Karaoz U."/>
            <person name="Brodie E.L."/>
            <person name="Williams K.H."/>
            <person name="Hubbard S.S."/>
            <person name="Banfield J.F."/>
        </authorList>
    </citation>
    <scope>NUCLEOTIDE SEQUENCE [LARGE SCALE GENOMIC DNA]</scope>
</reference>
<keyword evidence="1" id="KW-0378">Hydrolase</keyword>
<evidence type="ECO:0000313" key="5">
    <source>
        <dbReference type="EMBL" id="OHA03242.1"/>
    </source>
</evidence>
<dbReference type="SUPFAM" id="SSF47090">
    <property type="entry name" value="PGBD-like"/>
    <property type="match status" value="2"/>
</dbReference>
<dbReference type="PANTHER" id="PTHR30404:SF0">
    <property type="entry name" value="N-ACETYLMURAMOYL-L-ALANINE AMIDASE AMIC"/>
    <property type="match status" value="1"/>
</dbReference>
<dbReference type="STRING" id="1802274.A3J58_00930"/>
<name>A0A1G2KXE0_9BACT</name>
<accession>A0A1G2KXE0</accession>
<feature type="domain" description="Peptidoglycan binding-like" evidence="3">
    <location>
        <begin position="416"/>
        <end position="474"/>
    </location>
</feature>
<dbReference type="AlphaFoldDB" id="A0A1G2KXE0"/>
<dbReference type="GO" id="GO:0009253">
    <property type="term" value="P:peptidoglycan catabolic process"/>
    <property type="evidence" value="ECO:0007669"/>
    <property type="project" value="InterPro"/>
</dbReference>
<dbReference type="InterPro" id="IPR036366">
    <property type="entry name" value="PGBDSf"/>
</dbReference>
<evidence type="ECO:0000259" key="3">
    <source>
        <dbReference type="Pfam" id="PF01471"/>
    </source>
</evidence>
<dbReference type="GO" id="GO:0030288">
    <property type="term" value="C:outer membrane-bounded periplasmic space"/>
    <property type="evidence" value="ECO:0007669"/>
    <property type="project" value="TreeGrafter"/>
</dbReference>
<dbReference type="SUPFAM" id="SSF53187">
    <property type="entry name" value="Zn-dependent exopeptidases"/>
    <property type="match status" value="1"/>
</dbReference>
<organism evidence="5 6">
    <name type="scientific">Candidatus Sungbacteria bacterium RIFCSPHIGHO2_02_FULL_52_23</name>
    <dbReference type="NCBI Taxonomy" id="1802274"/>
    <lineage>
        <taxon>Bacteria</taxon>
        <taxon>Candidatus Sungiibacteriota</taxon>
    </lineage>
</organism>
<dbReference type="PANTHER" id="PTHR30404">
    <property type="entry name" value="N-ACETYLMURAMOYL-L-ALANINE AMIDASE"/>
    <property type="match status" value="1"/>
</dbReference>
<feature type="signal peptide" evidence="2">
    <location>
        <begin position="1"/>
        <end position="23"/>
    </location>
</feature>
<sequence>MKTSGGISAFFRFLCISSIFAYAMSASADIAYAVSPADLQKKYADRTLQILIVPGHDDETMGGARFAGFKEADFNLQLAKRLAEFFKSDPHFKTSITRDDAGYLPEFRHYFENKGDEIATFRNGARDALQDRIDQGAFTQKVIVDHSYAPEEDALKLYGINKWIIDHDIDLAIHIHFNDYPGRPWNQKSIYSGVSLYIPERQFPNYDTSRAIAQSVFTELTRSTHPSTNPVEKDGIIEDQELIAVGPYASLGTPSLLVEYGYLSESPFTANARIRQPLLKELAYQTYRGIKLYFDPNADLFLARSSFLPRRWDTVPAFGAKENAEVLALQIALSHENLYPAAGFNPHDCLLTGNFGPCTKTAVKAFQKKYLLPQTGTVGRMTLATLNEIYDYRMPESAEDFTYTWRIDLAYGIKNSKDVAALQNALFLENVYDDRITGDFSDATRDALKIFQERHGIAPIPPQGIAGPRTRKILNELYSQ</sequence>
<dbReference type="InterPro" id="IPR002508">
    <property type="entry name" value="MurNAc-LAA_cat"/>
</dbReference>
<dbReference type="GO" id="GO:0008745">
    <property type="term" value="F:N-acetylmuramoyl-L-alanine amidase activity"/>
    <property type="evidence" value="ECO:0007669"/>
    <property type="project" value="InterPro"/>
</dbReference>
<gene>
    <name evidence="5" type="ORF">A3J58_00930</name>
</gene>
<proteinExistence type="predicted"/>
<protein>
    <recommendedName>
        <fullName evidence="7">MurNAc-LAA domain-containing protein</fullName>
    </recommendedName>
</protein>
<evidence type="ECO:0000256" key="2">
    <source>
        <dbReference type="SAM" id="SignalP"/>
    </source>
</evidence>
<evidence type="ECO:0008006" key="7">
    <source>
        <dbReference type="Google" id="ProtNLM"/>
    </source>
</evidence>
<dbReference type="Proteomes" id="UP000178510">
    <property type="component" value="Unassembled WGS sequence"/>
</dbReference>